<proteinExistence type="predicted"/>
<protein>
    <recommendedName>
        <fullName evidence="3">Apea-like HEPN domain-containing protein</fullName>
    </recommendedName>
</protein>
<dbReference type="AlphaFoldDB" id="A0A1Q9HQD1"/>
<evidence type="ECO:0000313" key="2">
    <source>
        <dbReference type="Proteomes" id="UP000186313"/>
    </source>
</evidence>
<gene>
    <name evidence="1" type="ORF">BIY22_00830</name>
</gene>
<dbReference type="OrthoDB" id="6626310at2"/>
<evidence type="ECO:0000313" key="1">
    <source>
        <dbReference type="EMBL" id="OLQ93068.1"/>
    </source>
</evidence>
<name>A0A1Q9HQD1_9VIBR</name>
<organism evidence="1 2">
    <name type="scientific">Vibrio panuliri</name>
    <dbReference type="NCBI Taxonomy" id="1381081"/>
    <lineage>
        <taxon>Bacteria</taxon>
        <taxon>Pseudomonadati</taxon>
        <taxon>Pseudomonadota</taxon>
        <taxon>Gammaproteobacteria</taxon>
        <taxon>Vibrionales</taxon>
        <taxon>Vibrionaceae</taxon>
        <taxon>Vibrio</taxon>
    </lineage>
</organism>
<dbReference type="Proteomes" id="UP000186313">
    <property type="component" value="Unassembled WGS sequence"/>
</dbReference>
<dbReference type="RefSeq" id="WP_075705704.1">
    <property type="nucleotide sequence ID" value="NZ_MJMJ01000001.1"/>
</dbReference>
<evidence type="ECO:0008006" key="3">
    <source>
        <dbReference type="Google" id="ProtNLM"/>
    </source>
</evidence>
<dbReference type="EMBL" id="MJMJ01000001">
    <property type="protein sequence ID" value="OLQ93068.1"/>
    <property type="molecule type" value="Genomic_DNA"/>
</dbReference>
<accession>A0A1Q9HQD1</accession>
<reference evidence="1 2" key="1">
    <citation type="submission" date="2016-09" db="EMBL/GenBank/DDBJ databases">
        <title>Genomic Taxonomy of the Vibrionaceae.</title>
        <authorList>
            <person name="Gonzalez-Castillo A."/>
            <person name="Gomez-Gil B."/>
            <person name="Enciso-Ibarra K."/>
        </authorList>
    </citation>
    <scope>NUCLEOTIDE SEQUENCE [LARGE SCALE GENOMIC DNA]</scope>
    <source>
        <strain evidence="1 2">CAIM 703</strain>
    </source>
</reference>
<sequence length="605" mass="70674">MRRITQTTWSGLPFKDYRNRFFIEVWREILYVDTPSFYQSKTMNIMSGAEEIIEAIDDYLIDPKNGNLLVTLLQDYKTVVNIDSVAKKVLKGLHSTLKKKINLDKESINDTVVNDLKLFMKVIVSREDIYYNELKKQLKSSILGQVDLTKKDRIMRDIYTLTKMYIGHLLWKGYSPTYLYNRMEYLTRTKNYGKRDFSAQLHSCLDKLTVRVSDYNVYFLVSPLSKYLISSKEILGVEFFEYHDYISDSDYKKLAANFDSIVVAKIVVNTTDYVSAAWKANEILDKVVDFMSIEKPLHNLRYSPICLTEFKLGALSHSQTINIGRLKQFITNKDTDSLELISDSRKVQFRHSISLERYDVLNRSLRYLRIAKESTSLEQKLMGLWIALECIFEMTEGNIISGITSYVPFLYGSQSIEIRIRYAKSLLEARLKKLPSSWVNQVSSGVTKFSELNVEEFFDLMKIEKNRHNVYSDLTKLGEEFVVFRVIHVFDCLETSEKIVERIDSTESDVNNQLIRIYKVRNKLTHRAFYGHVRPQLVDNLLSYLHSSYNALILGSVYDSIEDFDSLDIFNAHKLGYEIMKKDLKISDKKLEELNYHNFVVTEQF</sequence>
<comment type="caution">
    <text evidence="1">The sequence shown here is derived from an EMBL/GenBank/DDBJ whole genome shotgun (WGS) entry which is preliminary data.</text>
</comment>